<comment type="similarity">
    <text evidence="1">Belongs to the class A bacterial acid phosphatase family.</text>
</comment>
<dbReference type="GO" id="GO:0003993">
    <property type="term" value="F:acid phosphatase activity"/>
    <property type="evidence" value="ECO:0007669"/>
    <property type="project" value="UniProtKB-EC"/>
</dbReference>
<sequence>MFKRPFLSYFVCLLLAAAPAAARDAPEPYVVQGGIELTRLLPPPPAPDTPAGKADLDAVLATQRARSAAEAASAQADAEATVFRFADVLGDGFAADRLPLTARLFGRLTKSIGPVVNPAKEHWHRARPFVASSAVEPLSRPDGDTYPSGHGTLARLYAIVLADLLPGRRDAIFARADRFAWNRVVNGVHYPTDVTAGAIAGTLIAQRLQADAAFRADFTAAQRELREAGIH</sequence>
<evidence type="ECO:0000256" key="1">
    <source>
        <dbReference type="PIRNR" id="PIRNR000897"/>
    </source>
</evidence>
<dbReference type="AlphaFoldDB" id="A0A9X4BFW8"/>
<feature type="domain" description="Phosphatidic acid phosphatase type 2/haloperoxidase" evidence="3">
    <location>
        <begin position="102"/>
        <end position="209"/>
    </location>
</feature>
<keyword evidence="1" id="KW-0378">Hydrolase</keyword>
<feature type="signal peptide" evidence="2">
    <location>
        <begin position="1"/>
        <end position="22"/>
    </location>
</feature>
<evidence type="ECO:0000259" key="3">
    <source>
        <dbReference type="SMART" id="SM00014"/>
    </source>
</evidence>
<dbReference type="GO" id="GO:0030288">
    <property type="term" value="C:outer membrane-bounded periplasmic space"/>
    <property type="evidence" value="ECO:0007669"/>
    <property type="project" value="InterPro"/>
</dbReference>
<reference evidence="4" key="1">
    <citation type="submission" date="2023-02" db="EMBL/GenBank/DDBJ databases">
        <title>Tahibacter soli sp. nov. isolated from soil.</title>
        <authorList>
            <person name="Baek J.H."/>
            <person name="Lee J.K."/>
            <person name="Choi D.G."/>
            <person name="Jeon C.O."/>
        </authorList>
    </citation>
    <scope>NUCLEOTIDE SEQUENCE</scope>
    <source>
        <strain evidence="4">BL</strain>
    </source>
</reference>
<dbReference type="InterPro" id="IPR001011">
    <property type="entry name" value="Acid_Pase_classA_bac"/>
</dbReference>
<evidence type="ECO:0000313" key="4">
    <source>
        <dbReference type="EMBL" id="MDC8011835.1"/>
    </source>
</evidence>
<accession>A0A9X4BFW8</accession>
<dbReference type="EC" id="3.1.3.2" evidence="1"/>
<name>A0A9X4BFW8_9GAMM</name>
<dbReference type="SUPFAM" id="SSF48317">
    <property type="entry name" value="Acid phosphatase/Vanadium-dependent haloperoxidase"/>
    <property type="match status" value="1"/>
</dbReference>
<dbReference type="EMBL" id="JAOVZO020000003">
    <property type="protein sequence ID" value="MDC8011835.1"/>
    <property type="molecule type" value="Genomic_DNA"/>
</dbReference>
<evidence type="ECO:0000313" key="5">
    <source>
        <dbReference type="Proteomes" id="UP001139971"/>
    </source>
</evidence>
<dbReference type="PIRSF" id="PIRSF000897">
    <property type="entry name" value="Acid_Ptase_ClsA"/>
    <property type="match status" value="1"/>
</dbReference>
<dbReference type="RefSeq" id="WP_263543105.1">
    <property type="nucleotide sequence ID" value="NZ_JAOVZO020000003.1"/>
</dbReference>
<gene>
    <name evidence="4" type="ORF">OD750_004670</name>
</gene>
<feature type="chain" id="PRO_5040843564" description="Acid phosphatase" evidence="2">
    <location>
        <begin position="23"/>
        <end position="231"/>
    </location>
</feature>
<dbReference type="SMART" id="SM00014">
    <property type="entry name" value="acidPPc"/>
    <property type="match status" value="1"/>
</dbReference>
<keyword evidence="2" id="KW-0732">Signal</keyword>
<evidence type="ECO:0000256" key="2">
    <source>
        <dbReference type="SAM" id="SignalP"/>
    </source>
</evidence>
<proteinExistence type="inferred from homology"/>
<organism evidence="4 5">
    <name type="scientific">Tahibacter soli</name>
    <dbReference type="NCBI Taxonomy" id="2983605"/>
    <lineage>
        <taxon>Bacteria</taxon>
        <taxon>Pseudomonadati</taxon>
        <taxon>Pseudomonadota</taxon>
        <taxon>Gammaproteobacteria</taxon>
        <taxon>Lysobacterales</taxon>
        <taxon>Rhodanobacteraceae</taxon>
        <taxon>Tahibacter</taxon>
    </lineage>
</organism>
<dbReference type="InterPro" id="IPR000326">
    <property type="entry name" value="PAP2/HPO"/>
</dbReference>
<dbReference type="Proteomes" id="UP001139971">
    <property type="component" value="Unassembled WGS sequence"/>
</dbReference>
<dbReference type="InterPro" id="IPR036938">
    <property type="entry name" value="PAP2/HPO_sf"/>
</dbReference>
<dbReference type="Gene3D" id="1.20.144.10">
    <property type="entry name" value="Phosphatidic acid phosphatase type 2/haloperoxidase"/>
    <property type="match status" value="1"/>
</dbReference>
<keyword evidence="5" id="KW-1185">Reference proteome</keyword>
<comment type="caution">
    <text evidence="4">The sequence shown here is derived from an EMBL/GenBank/DDBJ whole genome shotgun (WGS) entry which is preliminary data.</text>
</comment>
<comment type="catalytic activity">
    <reaction evidence="1">
        <text>a phosphate monoester + H2O = an alcohol + phosphate</text>
        <dbReference type="Rhea" id="RHEA:15017"/>
        <dbReference type="ChEBI" id="CHEBI:15377"/>
        <dbReference type="ChEBI" id="CHEBI:30879"/>
        <dbReference type="ChEBI" id="CHEBI:43474"/>
        <dbReference type="ChEBI" id="CHEBI:67140"/>
        <dbReference type="EC" id="3.1.3.2"/>
    </reaction>
</comment>
<protein>
    <recommendedName>
        <fullName evidence="1">Acid phosphatase</fullName>
        <ecNumber evidence="1">3.1.3.2</ecNumber>
    </recommendedName>
</protein>
<dbReference type="Pfam" id="PF01569">
    <property type="entry name" value="PAP2"/>
    <property type="match status" value="1"/>
</dbReference>